<dbReference type="AlphaFoldDB" id="A0A242M5B5"/>
<evidence type="ECO:0000313" key="1">
    <source>
        <dbReference type="EMBL" id="OTP66347.1"/>
    </source>
</evidence>
<organism evidence="1 2">
    <name type="scientific">Caballeronia sordidicola</name>
    <name type="common">Burkholderia sordidicola</name>
    <dbReference type="NCBI Taxonomy" id="196367"/>
    <lineage>
        <taxon>Bacteria</taxon>
        <taxon>Pseudomonadati</taxon>
        <taxon>Pseudomonadota</taxon>
        <taxon>Betaproteobacteria</taxon>
        <taxon>Burkholderiales</taxon>
        <taxon>Burkholderiaceae</taxon>
        <taxon>Caballeronia</taxon>
    </lineage>
</organism>
<comment type="caution">
    <text evidence="1">The sequence shown here is derived from an EMBL/GenBank/DDBJ whole genome shotgun (WGS) entry which is preliminary data.</text>
</comment>
<gene>
    <name evidence="1" type="ORF">PAMC26577_37820</name>
</gene>
<name>A0A242M5B5_CABSO</name>
<accession>A0A242M5B5</accession>
<reference evidence="1 2" key="1">
    <citation type="submission" date="2017-03" db="EMBL/GenBank/DDBJ databases">
        <title>Genome analysis of strain PAMC 26577.</title>
        <authorList>
            <person name="Oh H.-M."/>
            <person name="Yang J.-A."/>
        </authorList>
    </citation>
    <scope>NUCLEOTIDE SEQUENCE [LARGE SCALE GENOMIC DNA]</scope>
    <source>
        <strain evidence="1 2">PAMC 26577</strain>
    </source>
</reference>
<proteinExistence type="predicted"/>
<protein>
    <submittedName>
        <fullName evidence="1">Uncharacterized protein</fullName>
    </submittedName>
</protein>
<dbReference type="Proteomes" id="UP000195221">
    <property type="component" value="Unassembled WGS sequence"/>
</dbReference>
<sequence length="53" mass="6113">MSLLHRIVSYVTITPRSKEQFLDVAQAQLKAEIPAHGATDDRNWKTMTVIKRF</sequence>
<dbReference type="EMBL" id="NBTZ01000161">
    <property type="protein sequence ID" value="OTP66347.1"/>
    <property type="molecule type" value="Genomic_DNA"/>
</dbReference>
<evidence type="ECO:0000313" key="2">
    <source>
        <dbReference type="Proteomes" id="UP000195221"/>
    </source>
</evidence>